<feature type="region of interest" description="Disordered" evidence="1">
    <location>
        <begin position="413"/>
        <end position="507"/>
    </location>
</feature>
<keyword evidence="4" id="KW-1185">Reference proteome</keyword>
<dbReference type="EMBL" id="AZGY01000006">
    <property type="protein sequence ID" value="KZZ97483.1"/>
    <property type="molecule type" value="Genomic_DNA"/>
</dbReference>
<evidence type="ECO:0000256" key="2">
    <source>
        <dbReference type="SAM" id="SignalP"/>
    </source>
</evidence>
<evidence type="ECO:0000313" key="3">
    <source>
        <dbReference type="EMBL" id="KZZ97483.1"/>
    </source>
</evidence>
<accession>A0A168D8K8</accession>
<dbReference type="AlphaFoldDB" id="A0A168D8K8"/>
<keyword evidence="2" id="KW-0732">Signal</keyword>
<dbReference type="Proteomes" id="UP000078544">
    <property type="component" value="Unassembled WGS sequence"/>
</dbReference>
<evidence type="ECO:0000313" key="4">
    <source>
        <dbReference type="Proteomes" id="UP000078544"/>
    </source>
</evidence>
<protein>
    <recommendedName>
        <fullName evidence="5">Heat-labile enterotoxin IIA, A chain</fullName>
    </recommendedName>
</protein>
<proteinExistence type="predicted"/>
<dbReference type="OrthoDB" id="4947802at2759"/>
<reference evidence="3 4" key="1">
    <citation type="journal article" date="2016" name="Genome Biol. Evol.">
        <title>Divergent and convergent evolution of fungal pathogenicity.</title>
        <authorList>
            <person name="Shang Y."/>
            <person name="Xiao G."/>
            <person name="Zheng P."/>
            <person name="Cen K."/>
            <person name="Zhan S."/>
            <person name="Wang C."/>
        </authorList>
    </citation>
    <scope>NUCLEOTIDE SEQUENCE [LARGE SCALE GENOMIC DNA]</scope>
    <source>
        <strain evidence="3 4">RCEF 2490</strain>
    </source>
</reference>
<organism evidence="3 4">
    <name type="scientific">Moelleriella libera RCEF 2490</name>
    <dbReference type="NCBI Taxonomy" id="1081109"/>
    <lineage>
        <taxon>Eukaryota</taxon>
        <taxon>Fungi</taxon>
        <taxon>Dikarya</taxon>
        <taxon>Ascomycota</taxon>
        <taxon>Pezizomycotina</taxon>
        <taxon>Sordariomycetes</taxon>
        <taxon>Hypocreomycetidae</taxon>
        <taxon>Hypocreales</taxon>
        <taxon>Clavicipitaceae</taxon>
        <taxon>Moelleriella</taxon>
    </lineage>
</organism>
<feature type="chain" id="PRO_5007896226" description="Heat-labile enterotoxin IIA, A chain" evidence="2">
    <location>
        <begin position="19"/>
        <end position="507"/>
    </location>
</feature>
<name>A0A168D8K8_9HYPO</name>
<feature type="signal peptide" evidence="2">
    <location>
        <begin position="1"/>
        <end position="18"/>
    </location>
</feature>
<evidence type="ECO:0008006" key="5">
    <source>
        <dbReference type="Google" id="ProtNLM"/>
    </source>
</evidence>
<dbReference type="STRING" id="1081109.A0A168D8K8"/>
<sequence length="507" mass="54955">MRTTGLVTVALTSTLCAGSVVIPSEHSSSSDRTALYRRSPQVPGISPDLLPALASDELKFIEGIFNGVYEAYKTINKADKAIKFVENLKVTEQPQTFMGLAKKVKPVLNRLDQTPGRPLTVVLNYIEGIGTCLIEGKSFGDSVECGKTKVRQLPGRMNIEAPEPCNNFLGQLEIPGTGWPAKCHDPNIEQHPAGNSRRRAVIRAVCKFIELATPEKHLEAGRRRGEKSCEERYPTDAKIEADKAEKKRIDDLVAKAKTDLPAHLSQVQKKVNGGGVIEKIDIEKLIRLISQVEADKLEKTEVSSSYSMAANYLSSLKAPQNQAAWIAATVTPAQTIPEDKAGSSRGAKMISGFPFPDGLFNKNPSTAADDKCYSLLGLIQEQPDQWKLRYDALNQLDRDMLSKKISCRACQGKSGWSAKCGSMAAGGKAAQPSTEGEPQAPEPKAPQQPAQGEPKAPSPEAPQQADPKPKGTNPETNIQKIPPKKTPDAKPETNIQKIPPKKTPNAS</sequence>
<evidence type="ECO:0000256" key="1">
    <source>
        <dbReference type="SAM" id="MobiDB-lite"/>
    </source>
</evidence>
<gene>
    <name evidence="3" type="ORF">AAL_03447</name>
</gene>
<comment type="caution">
    <text evidence="3">The sequence shown here is derived from an EMBL/GenBank/DDBJ whole genome shotgun (WGS) entry which is preliminary data.</text>
</comment>